<name>A0A3N9TJS6_9VIBR</name>
<dbReference type="GO" id="GO:0003677">
    <property type="term" value="F:DNA binding"/>
    <property type="evidence" value="ECO:0007669"/>
    <property type="project" value="UniProtKB-KW"/>
</dbReference>
<keyword evidence="2" id="KW-0238">DNA-binding</keyword>
<sequence>MFALNGQTFSIKNLVVNFEREFKTQDMSGQTSNTDDAEQGEKASVLSVSGLISFKDISQLADLEKMSSAKDENGDRTIYRVVNEMANAFKIRQVKFSGRFSAEQQTNIMAWMVTFRLKEHHSVAEQKETRKNEQTKAEQTQNTRLKAALQANQEATQ</sequence>
<keyword evidence="3" id="KW-1185">Reference proteome</keyword>
<accession>A0A3N9TJS6</accession>
<dbReference type="AlphaFoldDB" id="A0A3N9TJS6"/>
<feature type="region of interest" description="Disordered" evidence="1">
    <location>
        <begin position="123"/>
        <end position="157"/>
    </location>
</feature>
<organism evidence="2 3">
    <name type="scientific">Vibrio viridaestus</name>
    <dbReference type="NCBI Taxonomy" id="2487322"/>
    <lineage>
        <taxon>Bacteria</taxon>
        <taxon>Pseudomonadati</taxon>
        <taxon>Pseudomonadota</taxon>
        <taxon>Gammaproteobacteria</taxon>
        <taxon>Vibrionales</taxon>
        <taxon>Vibrionaceae</taxon>
        <taxon>Vibrio</taxon>
    </lineage>
</organism>
<evidence type="ECO:0000313" key="3">
    <source>
        <dbReference type="Proteomes" id="UP000281112"/>
    </source>
</evidence>
<feature type="compositionally biased region" description="Polar residues" evidence="1">
    <location>
        <begin position="137"/>
        <end position="157"/>
    </location>
</feature>
<dbReference type="RefSeq" id="WP_124936164.1">
    <property type="nucleotide sequence ID" value="NZ_RJVQ01000002.1"/>
</dbReference>
<dbReference type="Proteomes" id="UP000281112">
    <property type="component" value="Unassembled WGS sequence"/>
</dbReference>
<proteinExistence type="predicted"/>
<gene>
    <name evidence="2" type="ORF">EES38_05410</name>
</gene>
<evidence type="ECO:0000256" key="1">
    <source>
        <dbReference type="SAM" id="MobiDB-lite"/>
    </source>
</evidence>
<dbReference type="OrthoDB" id="6314079at2"/>
<reference evidence="2 3" key="1">
    <citation type="submission" date="2018-11" db="EMBL/GenBank/DDBJ databases">
        <title>Vibrio LJC006 sp. nov., isolated from seawater during the bloom of the enteromorpha.</title>
        <authorList>
            <person name="Liang J."/>
        </authorList>
    </citation>
    <scope>NUCLEOTIDE SEQUENCE [LARGE SCALE GENOMIC DNA]</scope>
    <source>
        <strain evidence="2 3">LJC006</strain>
    </source>
</reference>
<dbReference type="Pfam" id="PF25759">
    <property type="entry name" value="HP1_ORF34"/>
    <property type="match status" value="1"/>
</dbReference>
<comment type="caution">
    <text evidence="2">The sequence shown here is derived from an EMBL/GenBank/DDBJ whole genome shotgun (WGS) entry which is preliminary data.</text>
</comment>
<protein>
    <submittedName>
        <fullName evidence="2">DNA-binding protein</fullName>
    </submittedName>
</protein>
<feature type="compositionally biased region" description="Basic and acidic residues" evidence="1">
    <location>
        <begin position="123"/>
        <end position="136"/>
    </location>
</feature>
<dbReference type="EMBL" id="RJVQ01000002">
    <property type="protein sequence ID" value="RQW64043.1"/>
    <property type="molecule type" value="Genomic_DNA"/>
</dbReference>
<dbReference type="InterPro" id="IPR057869">
    <property type="entry name" value="HP1_YO34"/>
</dbReference>
<evidence type="ECO:0000313" key="2">
    <source>
        <dbReference type="EMBL" id="RQW64043.1"/>
    </source>
</evidence>